<evidence type="ECO:0000313" key="3">
    <source>
        <dbReference type="EMBL" id="RVU33192.1"/>
    </source>
</evidence>
<organism evidence="3 4">
    <name type="scientific">Rheinheimera riviphila</name>
    <dbReference type="NCBI Taxonomy" id="1834037"/>
    <lineage>
        <taxon>Bacteria</taxon>
        <taxon>Pseudomonadati</taxon>
        <taxon>Pseudomonadota</taxon>
        <taxon>Gammaproteobacteria</taxon>
        <taxon>Chromatiales</taxon>
        <taxon>Chromatiaceae</taxon>
        <taxon>Rheinheimera</taxon>
    </lineage>
</organism>
<dbReference type="Proteomes" id="UP000283077">
    <property type="component" value="Unassembled WGS sequence"/>
</dbReference>
<dbReference type="AlphaFoldDB" id="A0A437QF89"/>
<feature type="region of interest" description="Disordered" evidence="2">
    <location>
        <begin position="28"/>
        <end position="49"/>
    </location>
</feature>
<dbReference type="EMBL" id="SACS01000025">
    <property type="protein sequence ID" value="RVU33192.1"/>
    <property type="molecule type" value="Genomic_DNA"/>
</dbReference>
<dbReference type="InterPro" id="IPR021254">
    <property type="entry name" value="DUF2806"/>
</dbReference>
<dbReference type="Pfam" id="PF10987">
    <property type="entry name" value="DUF2806"/>
    <property type="match status" value="1"/>
</dbReference>
<evidence type="ECO:0000256" key="1">
    <source>
        <dbReference type="SAM" id="Coils"/>
    </source>
</evidence>
<gene>
    <name evidence="3" type="ORF">EOE67_17820</name>
</gene>
<dbReference type="OrthoDB" id="886161at2"/>
<name>A0A437QF89_9GAMM</name>
<dbReference type="RefSeq" id="WP_127700688.1">
    <property type="nucleotide sequence ID" value="NZ_SACS01000025.1"/>
</dbReference>
<feature type="coiled-coil region" evidence="1">
    <location>
        <begin position="71"/>
        <end position="98"/>
    </location>
</feature>
<reference evidence="3 4" key="1">
    <citation type="submission" date="2019-01" db="EMBL/GenBank/DDBJ databases">
        <authorList>
            <person name="Chen W.-M."/>
        </authorList>
    </citation>
    <scope>NUCLEOTIDE SEQUENCE [LARGE SCALE GENOMIC DNA]</scope>
    <source>
        <strain evidence="3 4">KYPC3</strain>
    </source>
</reference>
<proteinExistence type="predicted"/>
<keyword evidence="1" id="KW-0175">Coiled coil</keyword>
<accession>A0A437QF89</accession>
<keyword evidence="4" id="KW-1185">Reference proteome</keyword>
<evidence type="ECO:0000256" key="2">
    <source>
        <dbReference type="SAM" id="MobiDB-lite"/>
    </source>
</evidence>
<protein>
    <submittedName>
        <fullName evidence="3">TIGR03899 family protein</fullName>
    </submittedName>
</protein>
<evidence type="ECO:0000313" key="4">
    <source>
        <dbReference type="Proteomes" id="UP000283077"/>
    </source>
</evidence>
<dbReference type="NCBIfam" id="TIGR03899">
    <property type="entry name" value="TIGR03899 family protein"/>
    <property type="match status" value="1"/>
</dbReference>
<sequence>MSKVQTLSGQQRLRQLAKRQLGSDLASNRVQTTTIAPQPVDPAANGSFNDKHQMLTSRAGIPLTDPIYTELTLADRSARRLQMRLEQQQQNLELVITLALNYCTEQTTAQDVDPDWFQFYCELVQNISTHSMQKLWAKILAGEISNPGSFSLKTLNLLKQMSYKDAVSLQQASSLSCRIRSQEPAHIYFGYVQQGSVWRWLAGKSRGMLNLSQFGLSYPQILNLIDLGLLHQTEIESGELNKNQQLQWYYHQQMLQGTTRRQGVILQYYKFTSIGAELLPLLSGQPNPAYWQALQSLLSDVISFDPTP</sequence>
<comment type="caution">
    <text evidence="3">The sequence shown here is derived from an EMBL/GenBank/DDBJ whole genome shotgun (WGS) entry which is preliminary data.</text>
</comment>